<dbReference type="AlphaFoldDB" id="A0A8J5JEC4"/>
<dbReference type="EMBL" id="JAHLQT010039585">
    <property type="protein sequence ID" value="KAG7156180.1"/>
    <property type="molecule type" value="Genomic_DNA"/>
</dbReference>
<dbReference type="Proteomes" id="UP000747542">
    <property type="component" value="Unassembled WGS sequence"/>
</dbReference>
<comment type="caution">
    <text evidence="1">The sequence shown here is derived from an EMBL/GenBank/DDBJ whole genome shotgun (WGS) entry which is preliminary data.</text>
</comment>
<accession>A0A8J5JEC4</accession>
<name>A0A8J5JEC4_HOMAM</name>
<protein>
    <submittedName>
        <fullName evidence="1">Uncharacterized protein</fullName>
    </submittedName>
</protein>
<gene>
    <name evidence="1" type="ORF">Hamer_G028923</name>
</gene>
<organism evidence="1 2">
    <name type="scientific">Homarus americanus</name>
    <name type="common">American lobster</name>
    <dbReference type="NCBI Taxonomy" id="6706"/>
    <lineage>
        <taxon>Eukaryota</taxon>
        <taxon>Metazoa</taxon>
        <taxon>Ecdysozoa</taxon>
        <taxon>Arthropoda</taxon>
        <taxon>Crustacea</taxon>
        <taxon>Multicrustacea</taxon>
        <taxon>Malacostraca</taxon>
        <taxon>Eumalacostraca</taxon>
        <taxon>Eucarida</taxon>
        <taxon>Decapoda</taxon>
        <taxon>Pleocyemata</taxon>
        <taxon>Astacidea</taxon>
        <taxon>Nephropoidea</taxon>
        <taxon>Nephropidae</taxon>
        <taxon>Homarus</taxon>
    </lineage>
</organism>
<evidence type="ECO:0000313" key="2">
    <source>
        <dbReference type="Proteomes" id="UP000747542"/>
    </source>
</evidence>
<proteinExistence type="predicted"/>
<evidence type="ECO:0000313" key="1">
    <source>
        <dbReference type="EMBL" id="KAG7156180.1"/>
    </source>
</evidence>
<reference evidence="1" key="1">
    <citation type="journal article" date="2021" name="Sci. Adv.">
        <title>The American lobster genome reveals insights on longevity, neural, and immune adaptations.</title>
        <authorList>
            <person name="Polinski J.M."/>
            <person name="Zimin A.V."/>
            <person name="Clark K.F."/>
            <person name="Kohn A.B."/>
            <person name="Sadowski N."/>
            <person name="Timp W."/>
            <person name="Ptitsyn A."/>
            <person name="Khanna P."/>
            <person name="Romanova D.Y."/>
            <person name="Williams P."/>
            <person name="Greenwood S.J."/>
            <person name="Moroz L.L."/>
            <person name="Walt D.R."/>
            <person name="Bodnar A.G."/>
        </authorList>
    </citation>
    <scope>NUCLEOTIDE SEQUENCE</scope>
    <source>
        <strain evidence="1">GMGI-L3</strain>
    </source>
</reference>
<sequence>MHEGHTEIPNSFESSTMKVVWALLAAPEHQISSRLWALYNFTAQIRGVSVHSSGWEITYVELSFNKGSVFIRRQIDKIGLRRLRGVQLIVPYENIKTLTGNLQKVRQDPDSISGSNLYGDVLSKCRSIQLQAVSNDETLSQTWLWSDDLTVAFIRGLLL</sequence>
<keyword evidence="2" id="KW-1185">Reference proteome</keyword>